<evidence type="ECO:0000313" key="2">
    <source>
        <dbReference type="EMBL" id="MFE1356607.1"/>
    </source>
</evidence>
<feature type="compositionally biased region" description="Polar residues" evidence="1">
    <location>
        <begin position="110"/>
        <end position="122"/>
    </location>
</feature>
<evidence type="ECO:0000256" key="1">
    <source>
        <dbReference type="SAM" id="MobiDB-lite"/>
    </source>
</evidence>
<organism evidence="2 3">
    <name type="scientific">Kitasatospora phosalacinea</name>
    <dbReference type="NCBI Taxonomy" id="2065"/>
    <lineage>
        <taxon>Bacteria</taxon>
        <taxon>Bacillati</taxon>
        <taxon>Actinomycetota</taxon>
        <taxon>Actinomycetes</taxon>
        <taxon>Kitasatosporales</taxon>
        <taxon>Streptomycetaceae</taxon>
        <taxon>Kitasatospora</taxon>
    </lineage>
</organism>
<gene>
    <name evidence="2" type="ORF">ACFW6T_32010</name>
</gene>
<feature type="region of interest" description="Disordered" evidence="1">
    <location>
        <begin position="101"/>
        <end position="127"/>
    </location>
</feature>
<keyword evidence="3" id="KW-1185">Reference proteome</keyword>
<dbReference type="EMBL" id="JBHYPX010000096">
    <property type="protein sequence ID" value="MFE1356607.1"/>
    <property type="molecule type" value="Genomic_DNA"/>
</dbReference>
<feature type="region of interest" description="Disordered" evidence="1">
    <location>
        <begin position="1"/>
        <end position="21"/>
    </location>
</feature>
<reference evidence="2 3" key="1">
    <citation type="submission" date="2024-09" db="EMBL/GenBank/DDBJ databases">
        <title>The Natural Products Discovery Center: Release of the First 8490 Sequenced Strains for Exploring Actinobacteria Biosynthetic Diversity.</title>
        <authorList>
            <person name="Kalkreuter E."/>
            <person name="Kautsar S.A."/>
            <person name="Yang D."/>
            <person name="Bader C.D."/>
            <person name="Teijaro C.N."/>
            <person name="Fluegel L."/>
            <person name="Davis C.M."/>
            <person name="Simpson J.R."/>
            <person name="Lauterbach L."/>
            <person name="Steele A.D."/>
            <person name="Gui C."/>
            <person name="Meng S."/>
            <person name="Li G."/>
            <person name="Viehrig K."/>
            <person name="Ye F."/>
            <person name="Su P."/>
            <person name="Kiefer A.F."/>
            <person name="Nichols A."/>
            <person name="Cepeda A.J."/>
            <person name="Yan W."/>
            <person name="Fan B."/>
            <person name="Jiang Y."/>
            <person name="Adhikari A."/>
            <person name="Zheng C.-J."/>
            <person name="Schuster L."/>
            <person name="Cowan T.M."/>
            <person name="Smanski M.J."/>
            <person name="Chevrette M.G."/>
            <person name="De Carvalho L.P.S."/>
            <person name="Shen B."/>
        </authorList>
    </citation>
    <scope>NUCLEOTIDE SEQUENCE [LARGE SCALE GENOMIC DNA]</scope>
    <source>
        <strain evidence="2 3">NPDC058753</strain>
    </source>
</reference>
<name>A0ABW6GV04_9ACTN</name>
<protein>
    <submittedName>
        <fullName evidence="2">Uncharacterized protein</fullName>
    </submittedName>
</protein>
<feature type="compositionally biased region" description="Pro residues" evidence="1">
    <location>
        <begin position="1"/>
        <end position="11"/>
    </location>
</feature>
<dbReference type="Proteomes" id="UP001599542">
    <property type="component" value="Unassembled WGS sequence"/>
</dbReference>
<sequence>MPSPSSSPSPSPSEEDFARALRAGAELAPLVPTEAFALGAERRGRRRVLRRRAGIASTVALVAAAGLVPALLPERGKPAAHAPASTPPRVDGAFMLGTLTAMLPPGGTVSDGQGSGPDQNGPGQAPQAFLHYDDGHGGKAQLLLATDLVATPVTTDAQRLLCYEPIVPGNATCNPAARPDGSHLLTSSYGGPGADEHSLNVAYTTATGRQVVVQEIAADRSVQQLPLDTAKLTEIVTAAQWQWVFGSLGDVPSRPPARPAPSGERMLATLTPLLHGTLVDTSRTGTDLPGRIRVDVTVNGRTSALLLAVTPGWRRSYPTDPAVAFPATHRSVDRRPDGTMVSTTPLGSTPDAADGGYLADALLPDGTRVNIRLWNSGTGRDGERPGTPVLTLDQLSALVTDPVWTTI</sequence>
<evidence type="ECO:0000313" key="3">
    <source>
        <dbReference type="Proteomes" id="UP001599542"/>
    </source>
</evidence>
<dbReference type="RefSeq" id="WP_380324345.1">
    <property type="nucleotide sequence ID" value="NZ_JBHYPW010000025.1"/>
</dbReference>
<proteinExistence type="predicted"/>
<comment type="caution">
    <text evidence="2">The sequence shown here is derived from an EMBL/GenBank/DDBJ whole genome shotgun (WGS) entry which is preliminary data.</text>
</comment>
<accession>A0ABW6GV04</accession>